<evidence type="ECO:0000313" key="2">
    <source>
        <dbReference type="Proteomes" id="UP000703269"/>
    </source>
</evidence>
<proteinExistence type="predicted"/>
<dbReference type="AlphaFoldDB" id="A0A9P3GLX2"/>
<sequence length="84" mass="9152">MSFVLTSAETAAWSCSASQIAQCCVSEGAGRWAESSATGRANPRDFELWSVSGPWSWKDQVSRTHAADVASQTSQRSRAKVKNW</sequence>
<organism evidence="1 2">
    <name type="scientific">Phanerochaete sordida</name>
    <dbReference type="NCBI Taxonomy" id="48140"/>
    <lineage>
        <taxon>Eukaryota</taxon>
        <taxon>Fungi</taxon>
        <taxon>Dikarya</taxon>
        <taxon>Basidiomycota</taxon>
        <taxon>Agaricomycotina</taxon>
        <taxon>Agaricomycetes</taxon>
        <taxon>Polyporales</taxon>
        <taxon>Phanerochaetaceae</taxon>
        <taxon>Phanerochaete</taxon>
    </lineage>
</organism>
<comment type="caution">
    <text evidence="1">The sequence shown here is derived from an EMBL/GenBank/DDBJ whole genome shotgun (WGS) entry which is preliminary data.</text>
</comment>
<dbReference type="Proteomes" id="UP000703269">
    <property type="component" value="Unassembled WGS sequence"/>
</dbReference>
<keyword evidence="2" id="KW-1185">Reference proteome</keyword>
<protein>
    <submittedName>
        <fullName evidence="1">Uncharacterized protein</fullName>
    </submittedName>
</protein>
<dbReference type="EMBL" id="BPQB01000071">
    <property type="protein sequence ID" value="GJE97416.1"/>
    <property type="molecule type" value="Genomic_DNA"/>
</dbReference>
<name>A0A9P3GLX2_9APHY</name>
<gene>
    <name evidence="1" type="ORF">PsYK624_136330</name>
</gene>
<evidence type="ECO:0000313" key="1">
    <source>
        <dbReference type="EMBL" id="GJE97416.1"/>
    </source>
</evidence>
<reference evidence="1 2" key="1">
    <citation type="submission" date="2021-08" db="EMBL/GenBank/DDBJ databases">
        <title>Draft Genome Sequence of Phanerochaete sordida strain YK-624.</title>
        <authorList>
            <person name="Mori T."/>
            <person name="Dohra H."/>
            <person name="Suzuki T."/>
            <person name="Kawagishi H."/>
            <person name="Hirai H."/>
        </authorList>
    </citation>
    <scope>NUCLEOTIDE SEQUENCE [LARGE SCALE GENOMIC DNA]</scope>
    <source>
        <strain evidence="1 2">YK-624</strain>
    </source>
</reference>
<accession>A0A9P3GLX2</accession>